<organism evidence="3 4">
    <name type="scientific">Naasia lichenicola</name>
    <dbReference type="NCBI Taxonomy" id="2565933"/>
    <lineage>
        <taxon>Bacteria</taxon>
        <taxon>Bacillati</taxon>
        <taxon>Actinomycetota</taxon>
        <taxon>Actinomycetes</taxon>
        <taxon>Micrococcales</taxon>
        <taxon>Microbacteriaceae</taxon>
        <taxon>Naasia</taxon>
    </lineage>
</organism>
<feature type="domain" description="DUF4232" evidence="2">
    <location>
        <begin position="69"/>
        <end position="175"/>
    </location>
</feature>
<evidence type="ECO:0000256" key="1">
    <source>
        <dbReference type="SAM" id="SignalP"/>
    </source>
</evidence>
<gene>
    <name evidence="3" type="ORF">E6C64_15505</name>
</gene>
<evidence type="ECO:0000259" key="2">
    <source>
        <dbReference type="Pfam" id="PF14016"/>
    </source>
</evidence>
<reference evidence="3 4" key="1">
    <citation type="submission" date="2019-04" db="EMBL/GenBank/DDBJ databases">
        <authorList>
            <person name="Jiang L."/>
        </authorList>
    </citation>
    <scope>NUCLEOTIDE SEQUENCE [LARGE SCALE GENOMIC DNA]</scope>
    <source>
        <strain evidence="3 4">YIM 131853</strain>
    </source>
</reference>
<evidence type="ECO:0000313" key="4">
    <source>
        <dbReference type="Proteomes" id="UP000309133"/>
    </source>
</evidence>
<protein>
    <submittedName>
        <fullName evidence="3">DUF4232 domain-containing protein</fullName>
    </submittedName>
</protein>
<dbReference type="Proteomes" id="UP000309133">
    <property type="component" value="Unassembled WGS sequence"/>
</dbReference>
<comment type="caution">
    <text evidence="3">The sequence shown here is derived from an EMBL/GenBank/DDBJ whole genome shotgun (WGS) entry which is preliminary data.</text>
</comment>
<feature type="signal peptide" evidence="1">
    <location>
        <begin position="1"/>
        <end position="25"/>
    </location>
</feature>
<proteinExistence type="predicted"/>
<keyword evidence="1" id="KW-0732">Signal</keyword>
<name>A0A4S4FI75_9MICO</name>
<dbReference type="RefSeq" id="WP_136428406.1">
    <property type="nucleotide sequence ID" value="NZ_SSSM01000005.1"/>
</dbReference>
<accession>A0A4S4FI75</accession>
<dbReference type="EMBL" id="SSSM01000005">
    <property type="protein sequence ID" value="THG30043.1"/>
    <property type="molecule type" value="Genomic_DNA"/>
</dbReference>
<evidence type="ECO:0000313" key="3">
    <source>
        <dbReference type="EMBL" id="THG30043.1"/>
    </source>
</evidence>
<feature type="chain" id="PRO_5020194862" evidence="1">
    <location>
        <begin position="26"/>
        <end position="197"/>
    </location>
</feature>
<keyword evidence="4" id="KW-1185">Reference proteome</keyword>
<dbReference type="OrthoDB" id="10008781at2"/>
<dbReference type="AlphaFoldDB" id="A0A4S4FI75"/>
<dbReference type="InterPro" id="IPR025326">
    <property type="entry name" value="DUF4232"/>
</dbReference>
<sequence length="197" mass="19402">MHRRPLAVSVLLLVAISALPLAACASAPGPVATGVVTSSSPGLGTAPSSASAASIAPPAACALETNATALVTQQAVVNVELTNSGDGDCVLQGNATTTALDAEGASTEYPILQTGGEQFSGDPVTVAPGGHAYIAVFLPEPAQFPDCAVADVASILFSVSGAPDPVSVDFADTQLCVETADSQALGFPVTAEPAELN</sequence>
<dbReference type="Pfam" id="PF14016">
    <property type="entry name" value="DUF4232"/>
    <property type="match status" value="1"/>
</dbReference>